<keyword evidence="9" id="KW-1185">Reference proteome</keyword>
<dbReference type="GO" id="GO:0005783">
    <property type="term" value="C:endoplasmic reticulum"/>
    <property type="evidence" value="ECO:0007669"/>
    <property type="project" value="UniProtKB-SubCell"/>
</dbReference>
<dbReference type="Pfam" id="PF04051">
    <property type="entry name" value="TRAPP"/>
    <property type="match status" value="1"/>
</dbReference>
<dbReference type="GO" id="GO:1990072">
    <property type="term" value="C:TRAPPIII protein complex"/>
    <property type="evidence" value="ECO:0007669"/>
    <property type="project" value="TreeGrafter"/>
</dbReference>
<dbReference type="InterPro" id="IPR016696">
    <property type="entry name" value="TRAPP-I_su5"/>
</dbReference>
<comment type="subcellular location">
    <subcellularLocation>
        <location evidence="1">Endoplasmic reticulum</location>
    </subcellularLocation>
    <subcellularLocation>
        <location evidence="7">Golgi apparatus</location>
        <location evidence="7">cis-Golgi network</location>
    </subcellularLocation>
</comment>
<dbReference type="GO" id="GO:0006888">
    <property type="term" value="P:endoplasmic reticulum to Golgi vesicle-mediated transport"/>
    <property type="evidence" value="ECO:0007669"/>
    <property type="project" value="TreeGrafter"/>
</dbReference>
<protein>
    <recommendedName>
        <fullName evidence="7">Trafficking protein particle complex subunit</fullName>
    </recommendedName>
</protein>
<comment type="subunit">
    <text evidence="7">Part of the multisubunit TRAPP (transport protein particle) complex.</text>
</comment>
<dbReference type="EMBL" id="JAOPGA020000500">
    <property type="protein sequence ID" value="KAL0479102.1"/>
    <property type="molecule type" value="Genomic_DNA"/>
</dbReference>
<dbReference type="Gene3D" id="3.30.1380.20">
    <property type="entry name" value="Trafficking protein particle complex subunit 3"/>
    <property type="match status" value="1"/>
</dbReference>
<comment type="caution">
    <text evidence="8">The sequence shown here is derived from an EMBL/GenBank/DDBJ whole genome shotgun (WGS) entry which is preliminary data.</text>
</comment>
<reference evidence="8 9" key="1">
    <citation type="submission" date="2024-03" db="EMBL/GenBank/DDBJ databases">
        <title>The Acrasis kona genome and developmental transcriptomes reveal deep origins of eukaryotic multicellular pathways.</title>
        <authorList>
            <person name="Sheikh S."/>
            <person name="Fu C.-J."/>
            <person name="Brown M.W."/>
            <person name="Baldauf S.L."/>
        </authorList>
    </citation>
    <scope>NUCLEOTIDE SEQUENCE [LARGE SCALE GENOMIC DNA]</scope>
    <source>
        <strain evidence="8 9">ATCC MYA-3509</strain>
    </source>
</reference>
<dbReference type="CDD" id="cd14943">
    <property type="entry name" value="TRAPPC5_Trs31"/>
    <property type="match status" value="1"/>
</dbReference>
<keyword evidence="5 7" id="KW-0931">ER-Golgi transport</keyword>
<dbReference type="InterPro" id="IPR024096">
    <property type="entry name" value="NO_sig/Golgi_transp_ligand-bd"/>
</dbReference>
<dbReference type="SUPFAM" id="SSF111126">
    <property type="entry name" value="Ligand-binding domain in the NO signalling and Golgi transport"/>
    <property type="match status" value="1"/>
</dbReference>
<dbReference type="InterPro" id="IPR007194">
    <property type="entry name" value="TRAPP_component"/>
</dbReference>
<dbReference type="PANTHER" id="PTHR20902:SF0">
    <property type="entry name" value="TRAFFICKING PROTEIN PARTICLE COMPLEX SUBUNIT 5"/>
    <property type="match status" value="1"/>
</dbReference>
<evidence type="ECO:0000313" key="9">
    <source>
        <dbReference type="Proteomes" id="UP001431209"/>
    </source>
</evidence>
<accession>A0AAW2YP42</accession>
<dbReference type="PANTHER" id="PTHR20902">
    <property type="entry name" value="41-2 PROTEIN ANTIGEN-RELATED"/>
    <property type="match status" value="1"/>
</dbReference>
<evidence type="ECO:0000313" key="8">
    <source>
        <dbReference type="EMBL" id="KAL0479102.1"/>
    </source>
</evidence>
<name>A0AAW2YP42_9EUKA</name>
<keyword evidence="3 7" id="KW-0813">Transport</keyword>
<evidence type="ECO:0000256" key="2">
    <source>
        <dbReference type="ARBA" id="ARBA00006218"/>
    </source>
</evidence>
<dbReference type="GO" id="GO:1990070">
    <property type="term" value="C:TRAPPI protein complex"/>
    <property type="evidence" value="ECO:0007669"/>
    <property type="project" value="TreeGrafter"/>
</dbReference>
<evidence type="ECO:0000256" key="4">
    <source>
        <dbReference type="ARBA" id="ARBA00022824"/>
    </source>
</evidence>
<sequence>MRAQFRVSNKLLPSITTLDATNNTTSSIVAPSSPGKQPLVDILDVPIKSKPKEVSMSAFSFLFSGIVQYYQERLTHGADLEQKLSDLGYSVGFRINEIILYREKNPQRKNRVIPMLQFISNTVWTMLFGKNASSLEQSTDSINRYMIYENQPIECGFISIPKNLSGLQCSYFTAGIIKGILTASEFPADVKVFPSQNKESTVFIVDFDYDVIDREELWK</sequence>
<evidence type="ECO:0000256" key="3">
    <source>
        <dbReference type="ARBA" id="ARBA00022448"/>
    </source>
</evidence>
<proteinExistence type="inferred from homology"/>
<dbReference type="GO" id="GO:1990071">
    <property type="term" value="C:TRAPPII protein complex"/>
    <property type="evidence" value="ECO:0007669"/>
    <property type="project" value="TreeGrafter"/>
</dbReference>
<dbReference type="AlphaFoldDB" id="A0AAW2YP42"/>
<evidence type="ECO:0000256" key="1">
    <source>
        <dbReference type="ARBA" id="ARBA00004240"/>
    </source>
</evidence>
<gene>
    <name evidence="8" type="ORF">AKO1_010023</name>
</gene>
<evidence type="ECO:0000256" key="7">
    <source>
        <dbReference type="PIRNR" id="PIRNR017479"/>
    </source>
</evidence>
<keyword evidence="4 7" id="KW-0256">Endoplasmic reticulum</keyword>
<comment type="similarity">
    <text evidence="2 7">Belongs to the TRAPP small subunits family. BET3 subfamily.</text>
</comment>
<organism evidence="8 9">
    <name type="scientific">Acrasis kona</name>
    <dbReference type="NCBI Taxonomy" id="1008807"/>
    <lineage>
        <taxon>Eukaryota</taxon>
        <taxon>Discoba</taxon>
        <taxon>Heterolobosea</taxon>
        <taxon>Tetramitia</taxon>
        <taxon>Eutetramitia</taxon>
        <taxon>Acrasidae</taxon>
        <taxon>Acrasis</taxon>
    </lineage>
</organism>
<dbReference type="Proteomes" id="UP001431209">
    <property type="component" value="Unassembled WGS sequence"/>
</dbReference>
<dbReference type="PIRSF" id="PIRSF017479">
    <property type="entry name" value="TRAPP_I_complex_Trs31"/>
    <property type="match status" value="1"/>
</dbReference>
<evidence type="ECO:0000256" key="5">
    <source>
        <dbReference type="ARBA" id="ARBA00022892"/>
    </source>
</evidence>
<evidence type="ECO:0000256" key="6">
    <source>
        <dbReference type="ARBA" id="ARBA00023034"/>
    </source>
</evidence>
<keyword evidence="6 7" id="KW-0333">Golgi apparatus</keyword>